<evidence type="ECO:0000313" key="3">
    <source>
        <dbReference type="EMBL" id="TCC65604.1"/>
    </source>
</evidence>
<evidence type="ECO:0000256" key="2">
    <source>
        <dbReference type="SAM" id="SignalP"/>
    </source>
</evidence>
<dbReference type="OrthoDB" id="3831131at2"/>
<dbReference type="Proteomes" id="UP000291144">
    <property type="component" value="Unassembled WGS sequence"/>
</dbReference>
<comment type="caution">
    <text evidence="3">The sequence shown here is derived from an EMBL/GenBank/DDBJ whole genome shotgun (WGS) entry which is preliminary data.</text>
</comment>
<feature type="chain" id="PRO_5038501161" description="Lipoprotein" evidence="2">
    <location>
        <begin position="22"/>
        <end position="201"/>
    </location>
</feature>
<dbReference type="PROSITE" id="PS51257">
    <property type="entry name" value="PROKAR_LIPOPROTEIN"/>
    <property type="match status" value="1"/>
</dbReference>
<protein>
    <recommendedName>
        <fullName evidence="5">Lipoprotein</fullName>
    </recommendedName>
</protein>
<proteinExistence type="predicted"/>
<dbReference type="EMBL" id="SJKB01000001">
    <property type="protein sequence ID" value="TCC65604.1"/>
    <property type="molecule type" value="Genomic_DNA"/>
</dbReference>
<keyword evidence="4" id="KW-1185">Reference proteome</keyword>
<feature type="region of interest" description="Disordered" evidence="1">
    <location>
        <begin position="25"/>
        <end position="54"/>
    </location>
</feature>
<name>A0A4R0L0I7_9ACTN</name>
<organism evidence="3 4">
    <name type="scientific">Kribbella pittospori</name>
    <dbReference type="NCBI Taxonomy" id="722689"/>
    <lineage>
        <taxon>Bacteria</taxon>
        <taxon>Bacillati</taxon>
        <taxon>Actinomycetota</taxon>
        <taxon>Actinomycetes</taxon>
        <taxon>Propionibacteriales</taxon>
        <taxon>Kribbellaceae</taxon>
        <taxon>Kribbella</taxon>
    </lineage>
</organism>
<evidence type="ECO:0000256" key="1">
    <source>
        <dbReference type="SAM" id="MobiDB-lite"/>
    </source>
</evidence>
<dbReference type="AlphaFoldDB" id="A0A4R0L0I7"/>
<evidence type="ECO:0000313" key="4">
    <source>
        <dbReference type="Proteomes" id="UP000291144"/>
    </source>
</evidence>
<keyword evidence="2" id="KW-0732">Signal</keyword>
<gene>
    <name evidence="3" type="ORF">E0H73_01305</name>
</gene>
<sequence length="201" mass="21099">MTRRPALGPAAAAICALLALTACEGSPEAGRPDSTPTSTSSTSTPTPTAPRWTPEEQAAITAAKARYAAATAAVDHALVNPATLDRSALEKAGIGGEWIITIIDQARSMTRSGWYQTGNTGITNTKVTSVKLDGEQPEVNLSNCLDSSKLVLRFKKDGKPVPLGPGNGRRHQFASRLVYAPPAPGGRSIWFLISDKDKGTC</sequence>
<dbReference type="RefSeq" id="WP_131350122.1">
    <property type="nucleotide sequence ID" value="NZ_SJKB01000001.1"/>
</dbReference>
<evidence type="ECO:0008006" key="5">
    <source>
        <dbReference type="Google" id="ProtNLM"/>
    </source>
</evidence>
<feature type="signal peptide" evidence="2">
    <location>
        <begin position="1"/>
        <end position="21"/>
    </location>
</feature>
<feature type="compositionally biased region" description="Low complexity" evidence="1">
    <location>
        <begin position="34"/>
        <end position="46"/>
    </location>
</feature>
<accession>A0A4R0L0I7</accession>
<reference evidence="3 4" key="1">
    <citation type="submission" date="2019-02" db="EMBL/GenBank/DDBJ databases">
        <title>Kribbella capetownensis sp. nov. and Kribbella speibonae sp. nov., isolated from soil.</title>
        <authorList>
            <person name="Curtis S.M."/>
            <person name="Norton I."/>
            <person name="Everest G.J."/>
            <person name="Meyers P.R."/>
        </authorList>
    </citation>
    <scope>NUCLEOTIDE SEQUENCE [LARGE SCALE GENOMIC DNA]</scope>
    <source>
        <strain evidence="3 4">NRRL B-24813</strain>
    </source>
</reference>